<evidence type="ECO:0000256" key="6">
    <source>
        <dbReference type="PIRNR" id="PIRNR015840"/>
    </source>
</evidence>
<evidence type="ECO:0000256" key="7">
    <source>
        <dbReference type="SAM" id="Phobius"/>
    </source>
</evidence>
<keyword evidence="3 7" id="KW-0812">Transmembrane</keyword>
<dbReference type="Proteomes" id="UP000504604">
    <property type="component" value="Linkage group LG8"/>
</dbReference>
<reference evidence="9 10" key="1">
    <citation type="submission" date="2025-04" db="UniProtKB">
        <authorList>
            <consortium name="RefSeq"/>
        </authorList>
    </citation>
    <scope>IDENTIFICATION</scope>
</reference>
<accession>A0A6I9TVA5</accession>
<dbReference type="OrthoDB" id="340608at2759"/>
<keyword evidence="5 6" id="KW-0472">Membrane</keyword>
<dbReference type="RefSeq" id="XP_011085230.1">
    <property type="nucleotide sequence ID" value="XM_011086928.2"/>
</dbReference>
<dbReference type="PANTHER" id="PTHR10926:SF29">
    <property type="entry name" value="ALA-INTERACTING SUBUNIT 2-RELATED"/>
    <property type="match status" value="1"/>
</dbReference>
<dbReference type="RefSeq" id="XP_011085232.1">
    <property type="nucleotide sequence ID" value="XM_011086930.2"/>
</dbReference>
<dbReference type="Gramene" id="SIN_1019594.t">
    <property type="protein sequence ID" value="SIN_1019594.t"/>
    <property type="gene ID" value="SIN_1019594"/>
</dbReference>
<evidence type="ECO:0000256" key="1">
    <source>
        <dbReference type="ARBA" id="ARBA00004370"/>
    </source>
</evidence>
<comment type="similarity">
    <text evidence="2 6">Belongs to the CDC50/LEM3 family.</text>
</comment>
<dbReference type="GO" id="GO:0005783">
    <property type="term" value="C:endoplasmic reticulum"/>
    <property type="evidence" value="ECO:0007669"/>
    <property type="project" value="TreeGrafter"/>
</dbReference>
<dbReference type="AlphaFoldDB" id="A0A6I9TVA5"/>
<evidence type="ECO:0000256" key="3">
    <source>
        <dbReference type="ARBA" id="ARBA00022692"/>
    </source>
</evidence>
<dbReference type="KEGG" id="sind:105167282"/>
<dbReference type="GO" id="GO:0005794">
    <property type="term" value="C:Golgi apparatus"/>
    <property type="evidence" value="ECO:0007669"/>
    <property type="project" value="TreeGrafter"/>
</dbReference>
<evidence type="ECO:0000256" key="5">
    <source>
        <dbReference type="ARBA" id="ARBA00023136"/>
    </source>
</evidence>
<sequence>MEMDGRSSSVRAGIETDSVPLRQGRSKIIYQFTQQNLPACKPVLSPPWVISTFFVVGVIFFPIGLLSLHASQNVVEIVYRYDVECVPVLYRSNKLAYIKNNLIPKNCSKSLKIPKHMKAPIYIYYQLDNYYQNHRRYVKSRSDQQLLHGLKHHDISSCAPEDFKHGLPVVPCGLIAWSLFNDTYSFFRGIDEVKVNRKNIAWKSDRDHKFGKQVYPFNFQNGTLSGGAHLDPNIPLSDQEDLIVWMRTSALPTFRKLYGRIEEDLDADDIITVKLLNNYNTYSFSGSKKLVLSTSSWLGGHNNFLGMAYISIGASFIFVAFVFMLIHVKNPRPNGDTTNLSCNWKPMSG</sequence>
<evidence type="ECO:0000256" key="2">
    <source>
        <dbReference type="ARBA" id="ARBA00009457"/>
    </source>
</evidence>
<feature type="transmembrane region" description="Helical" evidence="7">
    <location>
        <begin position="304"/>
        <end position="326"/>
    </location>
</feature>
<evidence type="ECO:0000313" key="10">
    <source>
        <dbReference type="RefSeq" id="XP_011085231.1"/>
    </source>
</evidence>
<comment type="subcellular location">
    <subcellularLocation>
        <location evidence="1">Membrane</location>
    </subcellularLocation>
</comment>
<dbReference type="RefSeq" id="XP_011085233.1">
    <property type="nucleotide sequence ID" value="XM_011086931.2"/>
</dbReference>
<gene>
    <name evidence="9 10 11 12" type="primary">LOC105167282</name>
</gene>
<dbReference type="GeneID" id="105167282"/>
<organism evidence="8 10">
    <name type="scientific">Sesamum indicum</name>
    <name type="common">Oriental sesame</name>
    <name type="synonym">Sesamum orientale</name>
    <dbReference type="NCBI Taxonomy" id="4182"/>
    <lineage>
        <taxon>Eukaryota</taxon>
        <taxon>Viridiplantae</taxon>
        <taxon>Streptophyta</taxon>
        <taxon>Embryophyta</taxon>
        <taxon>Tracheophyta</taxon>
        <taxon>Spermatophyta</taxon>
        <taxon>Magnoliopsida</taxon>
        <taxon>eudicotyledons</taxon>
        <taxon>Gunneridae</taxon>
        <taxon>Pentapetalae</taxon>
        <taxon>asterids</taxon>
        <taxon>lamiids</taxon>
        <taxon>Lamiales</taxon>
        <taxon>Pedaliaceae</taxon>
        <taxon>Sesamum</taxon>
    </lineage>
</organism>
<feature type="transmembrane region" description="Helical" evidence="7">
    <location>
        <begin position="48"/>
        <end position="70"/>
    </location>
</feature>
<dbReference type="PIRSF" id="PIRSF015840">
    <property type="entry name" value="DUF284_TM_euk"/>
    <property type="match status" value="1"/>
</dbReference>
<name>A0A6I9TVA5_SESIN</name>
<evidence type="ECO:0000256" key="4">
    <source>
        <dbReference type="ARBA" id="ARBA00022989"/>
    </source>
</evidence>
<dbReference type="PANTHER" id="PTHR10926">
    <property type="entry name" value="CELL CYCLE CONTROL PROTEIN 50"/>
    <property type="match status" value="1"/>
</dbReference>
<dbReference type="GO" id="GO:0005886">
    <property type="term" value="C:plasma membrane"/>
    <property type="evidence" value="ECO:0007669"/>
    <property type="project" value="TreeGrafter"/>
</dbReference>
<dbReference type="RefSeq" id="XP_011085231.1">
    <property type="nucleotide sequence ID" value="XM_011086929.2"/>
</dbReference>
<evidence type="ECO:0000313" key="11">
    <source>
        <dbReference type="RefSeq" id="XP_011085232.1"/>
    </source>
</evidence>
<keyword evidence="4 7" id="KW-1133">Transmembrane helix</keyword>
<evidence type="ECO:0000313" key="9">
    <source>
        <dbReference type="RefSeq" id="XP_011085230.1"/>
    </source>
</evidence>
<protein>
    <recommendedName>
        <fullName evidence="6">ALA-interacting subunit</fullName>
    </recommendedName>
</protein>
<evidence type="ECO:0000313" key="12">
    <source>
        <dbReference type="RefSeq" id="XP_011085233.1"/>
    </source>
</evidence>
<dbReference type="InterPro" id="IPR005045">
    <property type="entry name" value="CDC50/LEM3_fam"/>
</dbReference>
<proteinExistence type="inferred from homology"/>
<dbReference type="Pfam" id="PF03381">
    <property type="entry name" value="CDC50"/>
    <property type="match status" value="1"/>
</dbReference>
<evidence type="ECO:0000313" key="8">
    <source>
        <dbReference type="Proteomes" id="UP000504604"/>
    </source>
</evidence>
<keyword evidence="8" id="KW-1185">Reference proteome</keyword>